<accession>A0A7J9FNY8</accession>
<evidence type="ECO:0000313" key="3">
    <source>
        <dbReference type="Proteomes" id="UP000593568"/>
    </source>
</evidence>
<proteinExistence type="predicted"/>
<dbReference type="EMBL" id="JABEZW010225173">
    <property type="protein sequence ID" value="MBA0787009.1"/>
    <property type="molecule type" value="Genomic_DNA"/>
</dbReference>
<feature type="non-terminal residue" evidence="2">
    <location>
        <position position="68"/>
    </location>
</feature>
<protein>
    <submittedName>
        <fullName evidence="2">Uncharacterized protein</fullName>
    </submittedName>
</protein>
<sequence length="68" mass="7305">MKGIRSILIAFGLFAFACSSASAYDPSPLQDFCVAIKDIKNGGTHSRLCVNVHPHDVNKAGAEQHYVS</sequence>
<evidence type="ECO:0000313" key="2">
    <source>
        <dbReference type="EMBL" id="MBA0787009.1"/>
    </source>
</evidence>
<dbReference type="AlphaFoldDB" id="A0A7J9FNY8"/>
<dbReference type="Proteomes" id="UP000593568">
    <property type="component" value="Unassembled WGS sequence"/>
</dbReference>
<comment type="caution">
    <text evidence="2">The sequence shown here is derived from an EMBL/GenBank/DDBJ whole genome shotgun (WGS) entry which is preliminary data.</text>
</comment>
<reference evidence="2 3" key="1">
    <citation type="journal article" date="2019" name="Genome Biol. Evol.">
        <title>Insights into the evolution of the New World diploid cottons (Gossypium, subgenus Houzingenia) based on genome sequencing.</title>
        <authorList>
            <person name="Grover C.E."/>
            <person name="Arick M.A. 2nd"/>
            <person name="Thrash A."/>
            <person name="Conover J.L."/>
            <person name="Sanders W.S."/>
            <person name="Peterson D.G."/>
            <person name="Frelichowski J.E."/>
            <person name="Scheffler J.A."/>
            <person name="Scheffler B.E."/>
            <person name="Wendel J.F."/>
        </authorList>
    </citation>
    <scope>NUCLEOTIDE SEQUENCE [LARGE SCALE GENOMIC DNA]</scope>
    <source>
        <strain evidence="2">8</strain>
        <tissue evidence="2">Leaf</tissue>
    </source>
</reference>
<keyword evidence="1" id="KW-0732">Signal</keyword>
<feature type="signal peptide" evidence="1">
    <location>
        <begin position="1"/>
        <end position="23"/>
    </location>
</feature>
<dbReference type="PROSITE" id="PS51257">
    <property type="entry name" value="PROKAR_LIPOPROTEIN"/>
    <property type="match status" value="1"/>
</dbReference>
<gene>
    <name evidence="2" type="ORF">Gotri_027014</name>
</gene>
<name>A0A7J9FNY8_9ROSI</name>
<feature type="chain" id="PRO_5029707031" evidence="1">
    <location>
        <begin position="24"/>
        <end position="68"/>
    </location>
</feature>
<evidence type="ECO:0000256" key="1">
    <source>
        <dbReference type="SAM" id="SignalP"/>
    </source>
</evidence>
<organism evidence="2 3">
    <name type="scientific">Gossypium trilobum</name>
    <dbReference type="NCBI Taxonomy" id="34281"/>
    <lineage>
        <taxon>Eukaryota</taxon>
        <taxon>Viridiplantae</taxon>
        <taxon>Streptophyta</taxon>
        <taxon>Embryophyta</taxon>
        <taxon>Tracheophyta</taxon>
        <taxon>Spermatophyta</taxon>
        <taxon>Magnoliopsida</taxon>
        <taxon>eudicotyledons</taxon>
        <taxon>Gunneridae</taxon>
        <taxon>Pentapetalae</taxon>
        <taxon>rosids</taxon>
        <taxon>malvids</taxon>
        <taxon>Malvales</taxon>
        <taxon>Malvaceae</taxon>
        <taxon>Malvoideae</taxon>
        <taxon>Gossypium</taxon>
    </lineage>
</organism>
<keyword evidence="3" id="KW-1185">Reference proteome</keyword>